<organism evidence="1 2">
    <name type="scientific">Smallanthus sonchifolius</name>
    <dbReference type="NCBI Taxonomy" id="185202"/>
    <lineage>
        <taxon>Eukaryota</taxon>
        <taxon>Viridiplantae</taxon>
        <taxon>Streptophyta</taxon>
        <taxon>Embryophyta</taxon>
        <taxon>Tracheophyta</taxon>
        <taxon>Spermatophyta</taxon>
        <taxon>Magnoliopsida</taxon>
        <taxon>eudicotyledons</taxon>
        <taxon>Gunneridae</taxon>
        <taxon>Pentapetalae</taxon>
        <taxon>asterids</taxon>
        <taxon>campanulids</taxon>
        <taxon>Asterales</taxon>
        <taxon>Asteraceae</taxon>
        <taxon>Asteroideae</taxon>
        <taxon>Heliantheae alliance</taxon>
        <taxon>Millerieae</taxon>
        <taxon>Smallanthus</taxon>
    </lineage>
</organism>
<evidence type="ECO:0000313" key="2">
    <source>
        <dbReference type="Proteomes" id="UP001056120"/>
    </source>
</evidence>
<protein>
    <submittedName>
        <fullName evidence="1">Uncharacterized protein</fullName>
    </submittedName>
</protein>
<dbReference type="EMBL" id="CM042021">
    <property type="protein sequence ID" value="KAI3819821.1"/>
    <property type="molecule type" value="Genomic_DNA"/>
</dbReference>
<gene>
    <name evidence="1" type="ORF">L1987_13673</name>
</gene>
<dbReference type="Proteomes" id="UP001056120">
    <property type="component" value="Linkage Group LG04"/>
</dbReference>
<evidence type="ECO:0000313" key="1">
    <source>
        <dbReference type="EMBL" id="KAI3819821.1"/>
    </source>
</evidence>
<keyword evidence="2" id="KW-1185">Reference proteome</keyword>
<comment type="caution">
    <text evidence="1">The sequence shown here is derived from an EMBL/GenBank/DDBJ whole genome shotgun (WGS) entry which is preliminary data.</text>
</comment>
<reference evidence="1 2" key="2">
    <citation type="journal article" date="2022" name="Mol. Ecol. Resour.">
        <title>The genomes of chicory, endive, great burdock and yacon provide insights into Asteraceae paleo-polyploidization history and plant inulin production.</title>
        <authorList>
            <person name="Fan W."/>
            <person name="Wang S."/>
            <person name="Wang H."/>
            <person name="Wang A."/>
            <person name="Jiang F."/>
            <person name="Liu H."/>
            <person name="Zhao H."/>
            <person name="Xu D."/>
            <person name="Zhang Y."/>
        </authorList>
    </citation>
    <scope>NUCLEOTIDE SEQUENCE [LARGE SCALE GENOMIC DNA]</scope>
    <source>
        <strain evidence="2">cv. Yunnan</strain>
        <tissue evidence="1">Leaves</tissue>
    </source>
</reference>
<name>A0ACB9JJA7_9ASTR</name>
<accession>A0ACB9JJA7</accession>
<proteinExistence type="predicted"/>
<reference evidence="2" key="1">
    <citation type="journal article" date="2022" name="Mol. Ecol. Resour.">
        <title>The genomes of chicory, endive, great burdock and yacon provide insights into Asteraceae palaeo-polyploidization history and plant inulin production.</title>
        <authorList>
            <person name="Fan W."/>
            <person name="Wang S."/>
            <person name="Wang H."/>
            <person name="Wang A."/>
            <person name="Jiang F."/>
            <person name="Liu H."/>
            <person name="Zhao H."/>
            <person name="Xu D."/>
            <person name="Zhang Y."/>
        </authorList>
    </citation>
    <scope>NUCLEOTIDE SEQUENCE [LARGE SCALE GENOMIC DNA]</scope>
    <source>
        <strain evidence="2">cv. Yunnan</strain>
    </source>
</reference>
<sequence length="923" mass="103276">MEKENSTEEEPVGFPAPKNVKEVDHNVNVPTKNDFSDDGMVGTTVDTEEEPQEKAPYVHEEDEDIEPSTTAAKHLLDHELDEEITSSSKRHLVDAEIEDTSNDMEIRSQEDDKFSDKNTSSSSVGFSNSENSVNTHAGEPDINKEDQEKGNSVNVITLDSTATGIEISGPEDDNSTGEPDIQKEGQEKGNLVNEVTPNCTSTDIDIRTREEDNFTTNSSSSSPAQPSSSENSINALALEPDIQKEDQKKGNLVNEVTPSCTSTDIEIRTREEDKSSSSENSINALALEPNIQKEAQEKGNLVNDVTPACTSTDIEIRTREEDNFTTNSSSSSPAQPSSSVNSINALAVESDIQKEDQEKGNLVNDVTPSCTSTDIEIRTREEDNFTTNSSSSSPAGLSSSENLINAFARELDIQKENNEKGNIVDDTILNYNAEEGQILDLVEDKNDAGQSPETTILNHLSAENIEMKSKGVSHTTFSKKEGESSSFEERGDIKTDPSDNTSGKKEESRVLYGTREPKTAAWPGKASVLTKFVKLCAASNIFRRISRGTNEHNDSNEKDNSIDSSKEDSQEVKHTTLEKPRWRLSSLSLIRISHDKNQGNKADLKEVFLESPELKPIKGRIVLYTKLWCQNCKEARKFLRKKRLRYSEINIDVYPSRKVELEKITGSLDVPKVFFNQVLIGGLNELKGLDESGQLQEKIEYVTSEGPSPKAPLPPLSGEDDVSSRGDVDELAVIVRKMKGSIVVKDRFYKFRRVTNCFLGSEAVDFLSEDQFLEREGAIEFARKLAKELFFRHVLEENTFEDGNHLYRFLDQDPIISQCQNIPRGIIQLKRQPLVELSRRLRFLLYAILDSYTSEDGKHIAYRTIHGSEEFARYSVDFGKNEVEVLKHAANYLEVEKTRALLELFDSTQIKVVYQPYDWRLNS</sequence>